<name>A0A0N5C3Z1_STREA</name>
<dbReference type="AlphaFoldDB" id="A0A0N5C3Z1"/>
<dbReference type="Proteomes" id="UP000046392">
    <property type="component" value="Unplaced"/>
</dbReference>
<evidence type="ECO:0000313" key="1">
    <source>
        <dbReference type="Proteomes" id="UP000046392"/>
    </source>
</evidence>
<accession>A0A0N5C3Z1</accession>
<evidence type="ECO:0000313" key="2">
    <source>
        <dbReference type="WBParaSite" id="SPAL_0001267400.1"/>
    </source>
</evidence>
<protein>
    <submittedName>
        <fullName evidence="2">TIGR04076 family protein</fullName>
    </submittedName>
</protein>
<reference evidence="2" key="1">
    <citation type="submission" date="2017-02" db="UniProtKB">
        <authorList>
            <consortium name="WormBaseParasite"/>
        </authorList>
    </citation>
    <scope>IDENTIFICATION</scope>
</reference>
<keyword evidence="1" id="KW-1185">Reference proteome</keyword>
<proteinExistence type="predicted"/>
<sequence>MRKTREININFDWEVKVDIDSMKPCKFNDMIFSNITAYFETTDKPKWIGCDGGFSENTTAKICKVLADYSKNPVPGVKVKKN</sequence>
<organism evidence="1 2">
    <name type="scientific">Strongyloides papillosus</name>
    <name type="common">Intestinal threadworm</name>
    <dbReference type="NCBI Taxonomy" id="174720"/>
    <lineage>
        <taxon>Eukaryota</taxon>
        <taxon>Metazoa</taxon>
        <taxon>Ecdysozoa</taxon>
        <taxon>Nematoda</taxon>
        <taxon>Chromadorea</taxon>
        <taxon>Rhabditida</taxon>
        <taxon>Tylenchina</taxon>
        <taxon>Panagrolaimomorpha</taxon>
        <taxon>Strongyloidoidea</taxon>
        <taxon>Strongyloididae</taxon>
        <taxon>Strongyloides</taxon>
    </lineage>
</organism>
<dbReference type="WBParaSite" id="SPAL_0001267400.1">
    <property type="protein sequence ID" value="SPAL_0001267400.1"/>
    <property type="gene ID" value="SPAL_0001267400"/>
</dbReference>